<evidence type="ECO:0000256" key="1">
    <source>
        <dbReference type="SAM" id="MobiDB-lite"/>
    </source>
</evidence>
<dbReference type="Pfam" id="PF03732">
    <property type="entry name" value="Retrotrans_gag"/>
    <property type="match status" value="1"/>
</dbReference>
<comment type="caution">
    <text evidence="3">The sequence shown here is derived from an EMBL/GenBank/DDBJ whole genome shotgun (WGS) entry which is preliminary data.</text>
</comment>
<keyword evidence="3" id="KW-0695">RNA-directed DNA polymerase</keyword>
<feature type="compositionally biased region" description="Polar residues" evidence="1">
    <location>
        <begin position="391"/>
        <end position="406"/>
    </location>
</feature>
<dbReference type="EMBL" id="BQNB010020257">
    <property type="protein sequence ID" value="GJT94016.1"/>
    <property type="molecule type" value="Genomic_DNA"/>
</dbReference>
<evidence type="ECO:0000259" key="2">
    <source>
        <dbReference type="Pfam" id="PF03732"/>
    </source>
</evidence>
<accession>A0ABQ5I2S5</accession>
<feature type="region of interest" description="Disordered" evidence="1">
    <location>
        <begin position="325"/>
        <end position="346"/>
    </location>
</feature>
<feature type="compositionally biased region" description="Basic residues" evidence="1">
    <location>
        <begin position="457"/>
        <end position="472"/>
    </location>
</feature>
<feature type="region of interest" description="Disordered" evidence="1">
    <location>
        <begin position="1"/>
        <end position="39"/>
    </location>
</feature>
<feature type="compositionally biased region" description="Basic and acidic residues" evidence="1">
    <location>
        <begin position="1"/>
        <end position="20"/>
    </location>
</feature>
<reference evidence="3" key="2">
    <citation type="submission" date="2022-01" db="EMBL/GenBank/DDBJ databases">
        <authorList>
            <person name="Yamashiro T."/>
            <person name="Shiraishi A."/>
            <person name="Satake H."/>
            <person name="Nakayama K."/>
        </authorList>
    </citation>
    <scope>NUCLEOTIDE SEQUENCE</scope>
</reference>
<keyword evidence="3" id="KW-0808">Transferase</keyword>
<feature type="compositionally biased region" description="Polar residues" evidence="1">
    <location>
        <begin position="334"/>
        <end position="346"/>
    </location>
</feature>
<feature type="domain" description="Retrotransposon gag" evidence="2">
    <location>
        <begin position="99"/>
        <end position="188"/>
    </location>
</feature>
<evidence type="ECO:0000313" key="4">
    <source>
        <dbReference type="Proteomes" id="UP001151760"/>
    </source>
</evidence>
<dbReference type="GO" id="GO:0003964">
    <property type="term" value="F:RNA-directed DNA polymerase activity"/>
    <property type="evidence" value="ECO:0007669"/>
    <property type="project" value="UniProtKB-KW"/>
</dbReference>
<feature type="region of interest" description="Disordered" evidence="1">
    <location>
        <begin position="379"/>
        <end position="480"/>
    </location>
</feature>
<name>A0ABQ5I2S5_9ASTR</name>
<protein>
    <submittedName>
        <fullName evidence="3">Reverse transcriptase domain-containing protein</fullName>
    </submittedName>
</protein>
<keyword evidence="3" id="KW-0548">Nucleotidyltransferase</keyword>
<organism evidence="3 4">
    <name type="scientific">Tanacetum coccineum</name>
    <dbReference type="NCBI Taxonomy" id="301880"/>
    <lineage>
        <taxon>Eukaryota</taxon>
        <taxon>Viridiplantae</taxon>
        <taxon>Streptophyta</taxon>
        <taxon>Embryophyta</taxon>
        <taxon>Tracheophyta</taxon>
        <taxon>Spermatophyta</taxon>
        <taxon>Magnoliopsida</taxon>
        <taxon>eudicotyledons</taxon>
        <taxon>Gunneridae</taxon>
        <taxon>Pentapetalae</taxon>
        <taxon>asterids</taxon>
        <taxon>campanulids</taxon>
        <taxon>Asterales</taxon>
        <taxon>Asteraceae</taxon>
        <taxon>Asteroideae</taxon>
        <taxon>Anthemideae</taxon>
        <taxon>Anthemidinae</taxon>
        <taxon>Tanacetum</taxon>
    </lineage>
</organism>
<dbReference type="PANTHER" id="PTHR33223:SF11">
    <property type="entry name" value="ELEMENT PROTEIN, PUTATIVE-RELATED"/>
    <property type="match status" value="1"/>
</dbReference>
<evidence type="ECO:0000313" key="3">
    <source>
        <dbReference type="EMBL" id="GJT94016.1"/>
    </source>
</evidence>
<feature type="compositionally biased region" description="Polar residues" evidence="1">
    <location>
        <begin position="415"/>
        <end position="440"/>
    </location>
</feature>
<reference evidence="3" key="1">
    <citation type="journal article" date="2022" name="Int. J. Mol. Sci.">
        <title>Draft Genome of Tanacetum Coccineum: Genomic Comparison of Closely Related Tanacetum-Family Plants.</title>
        <authorList>
            <person name="Yamashiro T."/>
            <person name="Shiraishi A."/>
            <person name="Nakayama K."/>
            <person name="Satake H."/>
        </authorList>
    </citation>
    <scope>NUCLEOTIDE SEQUENCE</scope>
</reference>
<keyword evidence="4" id="KW-1185">Reference proteome</keyword>
<sequence>MPHTRDEERYHSENDHDQGGHWKSKKHKPSNEDDLSQPWLCEETDPFTARIRNFEVPKRTRMPVNVKTYDGMGDPYDHLKIFQAAEKIERWAMPTWCHMFNSTLIGSARVWFDKLPSESIDDYEMLRKTFLGNYSQQKKYIKDPVEIHHIKQREGEPTKAFMERFKAESMHVSGAPECMRISGFMHGITNPDLIKKLNDNILKSVDEMMSVTTAFLRGEVTAANQSKKKRQDRFTPLTKTPEEILAMETVNFKAPPPMTGLAENRNKNKFCEFHEDKGHITDECIHLRKQIEEAVNESRRTPYPSHVRGWRVSLGSVVRALLQQASPKIKKSNDSSNDPSPRIQQRNILVVGANITNGDFKRWRALNERPDELHGGQIPVTIQWHHRSPRSQKNPSGPIYRSQNAKIPSKRRNSDNPQQYHNTSGVQNGDRNTKCPSTKRTSGHRRNQSSNPPRVSRANHHDRRKLIRKRKNGTLQPTQR</sequence>
<gene>
    <name evidence="3" type="ORF">Tco_1082861</name>
</gene>
<dbReference type="InterPro" id="IPR005162">
    <property type="entry name" value="Retrotrans_gag_dom"/>
</dbReference>
<dbReference type="PANTHER" id="PTHR33223">
    <property type="entry name" value="CCHC-TYPE DOMAIN-CONTAINING PROTEIN"/>
    <property type="match status" value="1"/>
</dbReference>
<dbReference type="Proteomes" id="UP001151760">
    <property type="component" value="Unassembled WGS sequence"/>
</dbReference>
<proteinExistence type="predicted"/>